<reference evidence="3 4" key="1">
    <citation type="submission" date="2020-10" db="EMBL/GenBank/DDBJ databases">
        <title>Novel species in genus Corynebacterium.</title>
        <authorList>
            <person name="Zhang G."/>
        </authorList>
    </citation>
    <scope>NUCLEOTIDE SEQUENCE [LARGE SCALE GENOMIC DNA]</scope>
    <source>
        <strain evidence="3 4">DSM 45110</strain>
    </source>
</reference>
<dbReference type="SUPFAM" id="SSF48179">
    <property type="entry name" value="6-phosphogluconate dehydrogenase C-terminal domain-like"/>
    <property type="match status" value="1"/>
</dbReference>
<dbReference type="Pfam" id="PF10728">
    <property type="entry name" value="DUF2520"/>
    <property type="match status" value="1"/>
</dbReference>
<dbReference type="Proteomes" id="UP000635902">
    <property type="component" value="Unassembled WGS sequence"/>
</dbReference>
<dbReference type="PANTHER" id="PTHR40459:SF1">
    <property type="entry name" value="CONSERVED HYPOTHETICAL ALANINE AND LEUCINE RICH PROTEIN"/>
    <property type="match status" value="1"/>
</dbReference>
<dbReference type="SUPFAM" id="SSF51735">
    <property type="entry name" value="NAD(P)-binding Rossmann-fold domains"/>
    <property type="match status" value="1"/>
</dbReference>
<name>A0ABR9ZL66_9CORY</name>
<evidence type="ECO:0000313" key="3">
    <source>
        <dbReference type="EMBL" id="MBF4554175.1"/>
    </source>
</evidence>
<dbReference type="Pfam" id="PF10727">
    <property type="entry name" value="Rossmann-like"/>
    <property type="match status" value="1"/>
</dbReference>
<protein>
    <submittedName>
        <fullName evidence="3">DUF2520 domain-containing protein</fullName>
    </submittedName>
</protein>
<gene>
    <name evidence="3" type="ORF">IRY30_08860</name>
</gene>
<evidence type="ECO:0000259" key="1">
    <source>
        <dbReference type="Pfam" id="PF10727"/>
    </source>
</evidence>
<sequence>MVDMQKPRLSVGIISGGAVGTAVAERLAAAGHMIHGIVARSDRSQRRVQERLPGTRILSLEEAAQAALVIIAVPDTQLAEVIRQVAGITRDGQIVAHTSGAHGCEILQPITDTGAVPLALHPVMTFSGLAADNENLQGCAWGVTADSETGEVIAELLVSSMEGVPVRVPEENRPAYHAAIAHAANHVVTLLSSAQQMLDAALAEPGQAIALPTPESATLLRGIVPVAVDRALSQRMTGLTGPVARDDAQAVRRHIDALEELQSASPVANYTGAYISMAERTAQMLHAIEVERMLGELDQRLR</sequence>
<dbReference type="InterPro" id="IPR018931">
    <property type="entry name" value="DUF2520"/>
</dbReference>
<dbReference type="InterPro" id="IPR036291">
    <property type="entry name" value="NAD(P)-bd_dom_sf"/>
</dbReference>
<feature type="domain" description="DUF2520" evidence="2">
    <location>
        <begin position="139"/>
        <end position="267"/>
    </location>
</feature>
<dbReference type="InterPro" id="IPR037108">
    <property type="entry name" value="TM1727-like_C_sf"/>
</dbReference>
<feature type="domain" description="Putative oxidoreductase/dehydrogenase Rossmann-like" evidence="1">
    <location>
        <begin position="3"/>
        <end position="122"/>
    </location>
</feature>
<comment type="caution">
    <text evidence="3">The sequence shown here is derived from an EMBL/GenBank/DDBJ whole genome shotgun (WGS) entry which is preliminary data.</text>
</comment>
<dbReference type="PANTHER" id="PTHR40459">
    <property type="entry name" value="CONSERVED HYPOTHETICAL ALANINE AND LEUCINE RICH PROTEIN"/>
    <property type="match status" value="1"/>
</dbReference>
<evidence type="ECO:0000259" key="2">
    <source>
        <dbReference type="Pfam" id="PF10728"/>
    </source>
</evidence>
<accession>A0ABR9ZL66</accession>
<dbReference type="EMBL" id="JADKMY010000003">
    <property type="protein sequence ID" value="MBF4554175.1"/>
    <property type="molecule type" value="Genomic_DNA"/>
</dbReference>
<keyword evidence="4" id="KW-1185">Reference proteome</keyword>
<dbReference type="Gene3D" id="3.40.50.720">
    <property type="entry name" value="NAD(P)-binding Rossmann-like Domain"/>
    <property type="match status" value="1"/>
</dbReference>
<proteinExistence type="predicted"/>
<dbReference type="Gene3D" id="1.10.1040.20">
    <property type="entry name" value="ProC-like, C-terminal domain"/>
    <property type="match status" value="1"/>
</dbReference>
<dbReference type="InterPro" id="IPR019665">
    <property type="entry name" value="OxRdtase/DH_put_Rossmann_dom"/>
</dbReference>
<evidence type="ECO:0000313" key="4">
    <source>
        <dbReference type="Proteomes" id="UP000635902"/>
    </source>
</evidence>
<dbReference type="InterPro" id="IPR008927">
    <property type="entry name" value="6-PGluconate_DH-like_C_sf"/>
</dbReference>
<organism evidence="3 4">
    <name type="scientific">Corynebacterium suicordis DSM 45110</name>
    <dbReference type="NCBI Taxonomy" id="1121369"/>
    <lineage>
        <taxon>Bacteria</taxon>
        <taxon>Bacillati</taxon>
        <taxon>Actinomycetota</taxon>
        <taxon>Actinomycetes</taxon>
        <taxon>Mycobacteriales</taxon>
        <taxon>Corynebacteriaceae</taxon>
        <taxon>Corynebacterium</taxon>
    </lineage>
</organism>